<proteinExistence type="inferred from homology"/>
<dbReference type="SUPFAM" id="SSF111126">
    <property type="entry name" value="Ligand-binding domain in the NO signalling and Golgi transport"/>
    <property type="match status" value="1"/>
</dbReference>
<dbReference type="InterPro" id="IPR024096">
    <property type="entry name" value="NO_sig/Golgi_transp_ligand-bd"/>
</dbReference>
<dbReference type="Pfam" id="PF04051">
    <property type="entry name" value="TRAPP"/>
    <property type="match status" value="1"/>
</dbReference>
<keyword evidence="4 8" id="KW-0813">Transport</keyword>
<evidence type="ECO:0000256" key="5">
    <source>
        <dbReference type="ARBA" id="ARBA00022824"/>
    </source>
</evidence>
<evidence type="ECO:0000313" key="9">
    <source>
        <dbReference type="EMBL" id="JAP44035.1"/>
    </source>
</evidence>
<evidence type="ECO:0000256" key="1">
    <source>
        <dbReference type="ARBA" id="ARBA00004222"/>
    </source>
</evidence>
<evidence type="ECO:0000256" key="7">
    <source>
        <dbReference type="ARBA" id="ARBA00023034"/>
    </source>
</evidence>
<accession>A0A0X3NWV0</accession>
<dbReference type="PANTHER" id="PTHR13048">
    <property type="entry name" value="TRAFFICKING PROTEIN PARTICLE COMPLEX SUBUNIT 3"/>
    <property type="match status" value="1"/>
</dbReference>
<dbReference type="CDD" id="cd14942">
    <property type="entry name" value="TRAPPC3_bet3"/>
    <property type="match status" value="1"/>
</dbReference>
<dbReference type="Gene3D" id="3.30.1380.20">
    <property type="entry name" value="Trafficking protein particle complex subunit 3"/>
    <property type="match status" value="1"/>
</dbReference>
<dbReference type="GO" id="GO:0048193">
    <property type="term" value="P:Golgi vesicle transport"/>
    <property type="evidence" value="ECO:0007669"/>
    <property type="project" value="InterPro"/>
</dbReference>
<protein>
    <recommendedName>
        <fullName evidence="8">Trafficking protein particle complex subunit</fullName>
    </recommendedName>
</protein>
<dbReference type="GO" id="GO:0005783">
    <property type="term" value="C:endoplasmic reticulum"/>
    <property type="evidence" value="ECO:0007669"/>
    <property type="project" value="UniProtKB-SubCell"/>
</dbReference>
<dbReference type="InterPro" id="IPR007194">
    <property type="entry name" value="TRAPP_component"/>
</dbReference>
<dbReference type="EMBL" id="GEEE01019190">
    <property type="protein sequence ID" value="JAP44035.1"/>
    <property type="molecule type" value="Transcribed_RNA"/>
</dbReference>
<dbReference type="AlphaFoldDB" id="A0A0X3NWV0"/>
<evidence type="ECO:0000256" key="6">
    <source>
        <dbReference type="ARBA" id="ARBA00022892"/>
    </source>
</evidence>
<keyword evidence="5" id="KW-0256">Endoplasmic reticulum</keyword>
<evidence type="ECO:0000256" key="4">
    <source>
        <dbReference type="ARBA" id="ARBA00022448"/>
    </source>
</evidence>
<comment type="function">
    <text evidence="8">May play a role in vesicular transport from endoplasmic reticulum to Golgi.</text>
</comment>
<comment type="similarity">
    <text evidence="3 8">Belongs to the TRAPP small subunits family. BET3 subfamily.</text>
</comment>
<organism evidence="9">
    <name type="scientific">Schistocephalus solidus</name>
    <name type="common">Tapeworm</name>
    <dbReference type="NCBI Taxonomy" id="70667"/>
    <lineage>
        <taxon>Eukaryota</taxon>
        <taxon>Metazoa</taxon>
        <taxon>Spiralia</taxon>
        <taxon>Lophotrochozoa</taxon>
        <taxon>Platyhelminthes</taxon>
        <taxon>Cestoda</taxon>
        <taxon>Eucestoda</taxon>
        <taxon>Diphyllobothriidea</taxon>
        <taxon>Diphyllobothriidae</taxon>
        <taxon>Schistocephalus</taxon>
    </lineage>
</organism>
<dbReference type="InterPro" id="IPR016721">
    <property type="entry name" value="Bet3"/>
</dbReference>
<keyword evidence="7 8" id="KW-0333">Golgi apparatus</keyword>
<keyword evidence="6 8" id="KW-0931">ER-Golgi transport</keyword>
<dbReference type="PIRSF" id="PIRSF018293">
    <property type="entry name" value="TRAPP_I_complex_Bet3"/>
    <property type="match status" value="1"/>
</dbReference>
<evidence type="ECO:0000256" key="3">
    <source>
        <dbReference type="ARBA" id="ARBA00006218"/>
    </source>
</evidence>
<reference evidence="9" key="1">
    <citation type="submission" date="2016-01" db="EMBL/GenBank/DDBJ databases">
        <title>Reference transcriptome for the parasite Schistocephalus solidus: insights into the molecular evolution of parasitism.</title>
        <authorList>
            <person name="Hebert F.O."/>
            <person name="Grambauer S."/>
            <person name="Barber I."/>
            <person name="Landry C.R."/>
            <person name="Aubin-Horth N."/>
        </authorList>
    </citation>
    <scope>NUCLEOTIDE SEQUENCE</scope>
</reference>
<dbReference type="GO" id="GO:0005794">
    <property type="term" value="C:Golgi apparatus"/>
    <property type="evidence" value="ECO:0007669"/>
    <property type="project" value="UniProtKB-SubCell"/>
</dbReference>
<evidence type="ECO:0000256" key="8">
    <source>
        <dbReference type="PIRNR" id="PIRNR018293"/>
    </source>
</evidence>
<dbReference type="GO" id="GO:0030008">
    <property type="term" value="C:TRAPP complex"/>
    <property type="evidence" value="ECO:0007669"/>
    <property type="project" value="InterPro"/>
</dbReference>
<comment type="subcellular location">
    <subcellularLocation>
        <location evidence="2">Endoplasmic reticulum</location>
    </subcellularLocation>
    <subcellularLocation>
        <location evidence="1 8">Golgi apparatus</location>
        <location evidence="1 8">cis-Golgi network</location>
    </subcellularLocation>
</comment>
<sequence length="179" mass="19729">MAAKPAAKTQQQLRLNTELFTLTYGSLVAQIVNDFDSDEAINEQLETIGFNMGEKLVEDFVAKGNSGRCSDFKETANQLVKGFKLFLGIAPTVTKFSAAGDEFSLILESNPLTEFVDLPANHPGLLYCNVLPGAIRGALHNVQLEVTARIVQDQLRGDKVNEIRVKFVRRIKEICVGED</sequence>
<comment type="subunit">
    <text evidence="8">Homodimer.</text>
</comment>
<evidence type="ECO:0000256" key="2">
    <source>
        <dbReference type="ARBA" id="ARBA00004240"/>
    </source>
</evidence>
<name>A0A0X3NWV0_SCHSO</name>
<gene>
    <name evidence="9" type="primary">TPPC3</name>
    <name evidence="9" type="ORF">TR114609</name>
</gene>